<dbReference type="InterPro" id="IPR050272">
    <property type="entry name" value="Isochorismatase-like_hydrls"/>
</dbReference>
<organism evidence="4 5">
    <name type="scientific">Macrophomina phaseolina</name>
    <dbReference type="NCBI Taxonomy" id="35725"/>
    <lineage>
        <taxon>Eukaryota</taxon>
        <taxon>Fungi</taxon>
        <taxon>Dikarya</taxon>
        <taxon>Ascomycota</taxon>
        <taxon>Pezizomycotina</taxon>
        <taxon>Dothideomycetes</taxon>
        <taxon>Dothideomycetes incertae sedis</taxon>
        <taxon>Botryosphaeriales</taxon>
        <taxon>Botryosphaeriaceae</taxon>
        <taxon>Macrophomina</taxon>
    </lineage>
</organism>
<comment type="caution">
    <text evidence="4">The sequence shown here is derived from an EMBL/GenBank/DDBJ whole genome shotgun (WGS) entry which is preliminary data.</text>
</comment>
<dbReference type="Proteomes" id="UP000774617">
    <property type="component" value="Unassembled WGS sequence"/>
</dbReference>
<protein>
    <submittedName>
        <fullName evidence="4">Peroxyureidoacrylate/ureidoacrylate amidohydrolase RutB</fullName>
    </submittedName>
</protein>
<reference evidence="4 5" key="1">
    <citation type="journal article" date="2021" name="Nat. Commun.">
        <title>Genetic determinants of endophytism in the Arabidopsis root mycobiome.</title>
        <authorList>
            <person name="Mesny F."/>
            <person name="Miyauchi S."/>
            <person name="Thiergart T."/>
            <person name="Pickel B."/>
            <person name="Atanasova L."/>
            <person name="Karlsson M."/>
            <person name="Huettel B."/>
            <person name="Barry K.W."/>
            <person name="Haridas S."/>
            <person name="Chen C."/>
            <person name="Bauer D."/>
            <person name="Andreopoulos W."/>
            <person name="Pangilinan J."/>
            <person name="LaButti K."/>
            <person name="Riley R."/>
            <person name="Lipzen A."/>
            <person name="Clum A."/>
            <person name="Drula E."/>
            <person name="Henrissat B."/>
            <person name="Kohler A."/>
            <person name="Grigoriev I.V."/>
            <person name="Martin F.M."/>
            <person name="Hacquard S."/>
        </authorList>
    </citation>
    <scope>NUCLEOTIDE SEQUENCE [LARGE SCALE GENOMIC DNA]</scope>
    <source>
        <strain evidence="4 5">MPI-SDFR-AT-0080</strain>
    </source>
</reference>
<keyword evidence="5" id="KW-1185">Reference proteome</keyword>
<proteinExistence type="inferred from homology"/>
<evidence type="ECO:0000313" key="5">
    <source>
        <dbReference type="Proteomes" id="UP000774617"/>
    </source>
</evidence>
<evidence type="ECO:0000256" key="1">
    <source>
        <dbReference type="ARBA" id="ARBA00006336"/>
    </source>
</evidence>
<keyword evidence="2" id="KW-0378">Hydrolase</keyword>
<dbReference type="CDD" id="cd00431">
    <property type="entry name" value="cysteine_hydrolases"/>
    <property type="match status" value="1"/>
</dbReference>
<accession>A0ABQ8GSJ7</accession>
<dbReference type="InterPro" id="IPR000868">
    <property type="entry name" value="Isochorismatase-like_dom"/>
</dbReference>
<evidence type="ECO:0000259" key="3">
    <source>
        <dbReference type="Pfam" id="PF00857"/>
    </source>
</evidence>
<dbReference type="Gene3D" id="3.40.50.850">
    <property type="entry name" value="Isochorismatase-like"/>
    <property type="match status" value="1"/>
</dbReference>
<name>A0ABQ8GSJ7_9PEZI</name>
<sequence length="236" mass="25284">MNSFQISAAIPYAWPYDGSFARETTALVIIDMQNDFCSEGGYITHQGHDISGTRAIIPNVQSVLRAFRQAGWQVYHTREGHRPDLSTLSPREAFRSRNNPSGQGIGAPSPLGGRLLIRGGKGHDIIPELYPIEGEPIIDKPGKGAFAHTDFELLLRNRGIKNLLVAGVTTDVCVSTTIREASDRGFDCAILKDACASVDAALHEATLNSIIGEGGIFGSVLAVDNVLKAMGQAAAR</sequence>
<dbReference type="PANTHER" id="PTHR43540:SF9">
    <property type="entry name" value="FAMILY HYDROLASE, PUTATIVE (AFU_ORTHOLOGUE AFUA_2G08700)-RELATED"/>
    <property type="match status" value="1"/>
</dbReference>
<dbReference type="PANTHER" id="PTHR43540">
    <property type="entry name" value="PEROXYUREIDOACRYLATE/UREIDOACRYLATE AMIDOHYDROLASE-RELATED"/>
    <property type="match status" value="1"/>
</dbReference>
<comment type="similarity">
    <text evidence="1">Belongs to the isochorismatase family.</text>
</comment>
<feature type="domain" description="Isochorismatase-like" evidence="3">
    <location>
        <begin position="25"/>
        <end position="212"/>
    </location>
</feature>
<dbReference type="InterPro" id="IPR036380">
    <property type="entry name" value="Isochorismatase-like_sf"/>
</dbReference>
<gene>
    <name evidence="4" type="ORF">B0J12DRAFT_160615</name>
</gene>
<dbReference type="Pfam" id="PF00857">
    <property type="entry name" value="Isochorismatase"/>
    <property type="match status" value="1"/>
</dbReference>
<evidence type="ECO:0000256" key="2">
    <source>
        <dbReference type="ARBA" id="ARBA00022801"/>
    </source>
</evidence>
<dbReference type="EMBL" id="JAGTJR010000002">
    <property type="protein sequence ID" value="KAH7063179.1"/>
    <property type="molecule type" value="Genomic_DNA"/>
</dbReference>
<dbReference type="SUPFAM" id="SSF52499">
    <property type="entry name" value="Isochorismatase-like hydrolases"/>
    <property type="match status" value="1"/>
</dbReference>
<evidence type="ECO:0000313" key="4">
    <source>
        <dbReference type="EMBL" id="KAH7063179.1"/>
    </source>
</evidence>